<dbReference type="EMBL" id="JBJKTR010000006">
    <property type="protein sequence ID" value="KAL3364998.1"/>
    <property type="molecule type" value="Genomic_DNA"/>
</dbReference>
<dbReference type="PANTHER" id="PTHR16134">
    <property type="entry name" value="F-BOX/TPR REPEAT PROTEIN POF3"/>
    <property type="match status" value="1"/>
</dbReference>
<evidence type="ECO:0000313" key="2">
    <source>
        <dbReference type="Proteomes" id="UP001627284"/>
    </source>
</evidence>
<reference evidence="1 2" key="1">
    <citation type="submission" date="2024-05" db="EMBL/GenBank/DDBJ databases">
        <title>De novo assembly of an allotetraploid wild potato.</title>
        <authorList>
            <person name="Hosaka A.J."/>
        </authorList>
    </citation>
    <scope>NUCLEOTIDE SEQUENCE [LARGE SCALE GENOMIC DNA]</scope>
    <source>
        <tissue evidence="1">Young leaves</tissue>
    </source>
</reference>
<comment type="caution">
    <text evidence="1">The sequence shown here is derived from an EMBL/GenBank/DDBJ whole genome shotgun (WGS) entry which is preliminary data.</text>
</comment>
<proteinExistence type="predicted"/>
<evidence type="ECO:0000313" key="1">
    <source>
        <dbReference type="EMBL" id="KAL3364998.1"/>
    </source>
</evidence>
<dbReference type="InterPro" id="IPR032675">
    <property type="entry name" value="LRR_dom_sf"/>
</dbReference>
<dbReference type="Gene3D" id="3.80.10.10">
    <property type="entry name" value="Ribonuclease Inhibitor"/>
    <property type="match status" value="1"/>
</dbReference>
<dbReference type="SUPFAM" id="SSF52047">
    <property type="entry name" value="RNI-like"/>
    <property type="match status" value="1"/>
</dbReference>
<organism evidence="1 2">
    <name type="scientific">Solanum stoloniferum</name>
    <dbReference type="NCBI Taxonomy" id="62892"/>
    <lineage>
        <taxon>Eukaryota</taxon>
        <taxon>Viridiplantae</taxon>
        <taxon>Streptophyta</taxon>
        <taxon>Embryophyta</taxon>
        <taxon>Tracheophyta</taxon>
        <taxon>Spermatophyta</taxon>
        <taxon>Magnoliopsida</taxon>
        <taxon>eudicotyledons</taxon>
        <taxon>Gunneridae</taxon>
        <taxon>Pentapetalae</taxon>
        <taxon>asterids</taxon>
        <taxon>lamiids</taxon>
        <taxon>Solanales</taxon>
        <taxon>Solanaceae</taxon>
        <taxon>Solanoideae</taxon>
        <taxon>Solaneae</taxon>
        <taxon>Solanum</taxon>
    </lineage>
</organism>
<sequence length="179" mass="20186">ARSPHLRTLRLNRTVSIEKLPKLLRHASKLVEFGCNQLKGLSGFWDAVPAYFPTIYPVHSKLTSLNLSYATIQIPDLGKLIGNCLNLQRLWVLDYIEDSGLEEIANTCKELQELRVFPSDPFAPGPNVSLTEQGLVAVSMGCPKLQSVLYFCRQMTNDALVTIARNRPNMIRFRLCIIE</sequence>
<dbReference type="Proteomes" id="UP001627284">
    <property type="component" value="Unassembled WGS sequence"/>
</dbReference>
<gene>
    <name evidence="1" type="ORF">AABB24_010248</name>
</gene>
<keyword evidence="2" id="KW-1185">Reference proteome</keyword>
<dbReference type="AlphaFoldDB" id="A0ABD2UBJ7"/>
<feature type="non-terminal residue" evidence="1">
    <location>
        <position position="1"/>
    </location>
</feature>
<name>A0ABD2UBJ7_9SOLN</name>
<accession>A0ABD2UBJ7</accession>
<protein>
    <submittedName>
        <fullName evidence="1">Uncharacterized protein</fullName>
    </submittedName>
</protein>
<dbReference type="PANTHER" id="PTHR16134:SF79">
    <property type="entry name" value="TIR1"/>
    <property type="match status" value="1"/>
</dbReference>
<feature type="non-terminal residue" evidence="1">
    <location>
        <position position="179"/>
    </location>
</feature>